<gene>
    <name evidence="1" type="ORF">FMOSSE_LOCUS1420</name>
</gene>
<keyword evidence="2" id="KW-1185">Reference proteome</keyword>
<protein>
    <submittedName>
        <fullName evidence="1">11707_t:CDS:1</fullName>
    </submittedName>
</protein>
<sequence>MYINSLETRIQANGKFPVPLKGESYFHHHQPVKFHAKIEGTPLIITSEAGEIFLTDKRIIFITRKPSPINDFENFQIMLEDITSSILFPSKKDTFSVNVTLRSGIEIIMSFSYEKDHLEDKKIFEAYYGMLVAQASQGDQSNDDDKDPLLQSSAIFEHLILKSNRESILESDTRQEFR</sequence>
<dbReference type="EMBL" id="CAJVPP010000163">
    <property type="protein sequence ID" value="CAG8449616.1"/>
    <property type="molecule type" value="Genomic_DNA"/>
</dbReference>
<accession>A0A9N8VFN1</accession>
<dbReference type="SUPFAM" id="SSF50729">
    <property type="entry name" value="PH domain-like"/>
    <property type="match status" value="1"/>
</dbReference>
<name>A0A9N8VFN1_FUNMO</name>
<comment type="caution">
    <text evidence="1">The sequence shown here is derived from an EMBL/GenBank/DDBJ whole genome shotgun (WGS) entry which is preliminary data.</text>
</comment>
<evidence type="ECO:0000313" key="2">
    <source>
        <dbReference type="Proteomes" id="UP000789375"/>
    </source>
</evidence>
<proteinExistence type="predicted"/>
<evidence type="ECO:0000313" key="1">
    <source>
        <dbReference type="EMBL" id="CAG8449616.1"/>
    </source>
</evidence>
<dbReference type="Proteomes" id="UP000789375">
    <property type="component" value="Unassembled WGS sequence"/>
</dbReference>
<dbReference type="AlphaFoldDB" id="A0A9N8VFN1"/>
<organism evidence="1 2">
    <name type="scientific">Funneliformis mosseae</name>
    <name type="common">Endomycorrhizal fungus</name>
    <name type="synonym">Glomus mosseae</name>
    <dbReference type="NCBI Taxonomy" id="27381"/>
    <lineage>
        <taxon>Eukaryota</taxon>
        <taxon>Fungi</taxon>
        <taxon>Fungi incertae sedis</taxon>
        <taxon>Mucoromycota</taxon>
        <taxon>Glomeromycotina</taxon>
        <taxon>Glomeromycetes</taxon>
        <taxon>Glomerales</taxon>
        <taxon>Glomeraceae</taxon>
        <taxon>Funneliformis</taxon>
    </lineage>
</organism>
<reference evidence="1" key="1">
    <citation type="submission" date="2021-06" db="EMBL/GenBank/DDBJ databases">
        <authorList>
            <person name="Kallberg Y."/>
            <person name="Tangrot J."/>
            <person name="Rosling A."/>
        </authorList>
    </citation>
    <scope>NUCLEOTIDE SEQUENCE</scope>
    <source>
        <strain evidence="1">87-6 pot B 2015</strain>
    </source>
</reference>